<organism evidence="4 5">
    <name type="scientific">Rhodofomes roseus</name>
    <dbReference type="NCBI Taxonomy" id="34475"/>
    <lineage>
        <taxon>Eukaryota</taxon>
        <taxon>Fungi</taxon>
        <taxon>Dikarya</taxon>
        <taxon>Basidiomycota</taxon>
        <taxon>Agaricomycotina</taxon>
        <taxon>Agaricomycetes</taxon>
        <taxon>Polyporales</taxon>
        <taxon>Rhodofomes</taxon>
    </lineage>
</organism>
<reference evidence="4 5" key="1">
    <citation type="journal article" date="2021" name="Environ. Microbiol.">
        <title>Gene family expansions and transcriptome signatures uncover fungal adaptations to wood decay.</title>
        <authorList>
            <person name="Hage H."/>
            <person name="Miyauchi S."/>
            <person name="Viragh M."/>
            <person name="Drula E."/>
            <person name="Min B."/>
            <person name="Chaduli D."/>
            <person name="Navarro D."/>
            <person name="Favel A."/>
            <person name="Norest M."/>
            <person name="Lesage-Meessen L."/>
            <person name="Balint B."/>
            <person name="Merenyi Z."/>
            <person name="de Eugenio L."/>
            <person name="Morin E."/>
            <person name="Martinez A.T."/>
            <person name="Baldrian P."/>
            <person name="Stursova M."/>
            <person name="Martinez M.J."/>
            <person name="Novotny C."/>
            <person name="Magnuson J.K."/>
            <person name="Spatafora J.W."/>
            <person name="Maurice S."/>
            <person name="Pangilinan J."/>
            <person name="Andreopoulos W."/>
            <person name="LaButti K."/>
            <person name="Hundley H."/>
            <person name="Na H."/>
            <person name="Kuo A."/>
            <person name="Barry K."/>
            <person name="Lipzen A."/>
            <person name="Henrissat B."/>
            <person name="Riley R."/>
            <person name="Ahrendt S."/>
            <person name="Nagy L.G."/>
            <person name="Grigoriev I.V."/>
            <person name="Martin F."/>
            <person name="Rosso M.N."/>
        </authorList>
    </citation>
    <scope>NUCLEOTIDE SEQUENCE [LARGE SCALE GENOMIC DNA]</scope>
    <source>
        <strain evidence="4 5">CIRM-BRFM 1785</strain>
    </source>
</reference>
<dbReference type="PANTHER" id="PTHR36681">
    <property type="entry name" value="NUCLEAR GTPASE, GERMINAL CENTER-ASSOCIATED, TANDEM DUPLICATE 3"/>
    <property type="match status" value="1"/>
</dbReference>
<gene>
    <name evidence="4" type="ORF">C8Q71DRAFT_267535</name>
</gene>
<accession>A0ABQ8K686</accession>
<evidence type="ECO:0000256" key="1">
    <source>
        <dbReference type="SAM" id="MobiDB-lite"/>
    </source>
</evidence>
<comment type="caution">
    <text evidence="4">The sequence shown here is derived from an EMBL/GenBank/DDBJ whole genome shotgun (WGS) entry which is preliminary data.</text>
</comment>
<dbReference type="EMBL" id="JADCUA010000022">
    <property type="protein sequence ID" value="KAH9832231.1"/>
    <property type="molecule type" value="Genomic_DNA"/>
</dbReference>
<dbReference type="RefSeq" id="XP_047775250.1">
    <property type="nucleotide sequence ID" value="XM_047917410.1"/>
</dbReference>
<dbReference type="InterPro" id="IPR056024">
    <property type="entry name" value="DUF7605"/>
</dbReference>
<dbReference type="InterPro" id="IPR027417">
    <property type="entry name" value="P-loop_NTPase"/>
</dbReference>
<feature type="domain" description="DUF7605" evidence="3">
    <location>
        <begin position="710"/>
        <end position="869"/>
    </location>
</feature>
<evidence type="ECO:0008006" key="6">
    <source>
        <dbReference type="Google" id="ProtNLM"/>
    </source>
</evidence>
<feature type="region of interest" description="Disordered" evidence="1">
    <location>
        <begin position="402"/>
        <end position="485"/>
    </location>
</feature>
<dbReference type="InterPro" id="IPR045063">
    <property type="entry name" value="Dynamin_N"/>
</dbReference>
<evidence type="ECO:0000313" key="4">
    <source>
        <dbReference type="EMBL" id="KAH9832231.1"/>
    </source>
</evidence>
<feature type="compositionally biased region" description="Polar residues" evidence="1">
    <location>
        <begin position="446"/>
        <end position="467"/>
    </location>
</feature>
<name>A0ABQ8K686_9APHY</name>
<evidence type="ECO:0000313" key="5">
    <source>
        <dbReference type="Proteomes" id="UP000814176"/>
    </source>
</evidence>
<proteinExistence type="predicted"/>
<protein>
    <recommendedName>
        <fullName evidence="6">Dynamin family protein</fullName>
    </recommendedName>
</protein>
<dbReference type="Proteomes" id="UP000814176">
    <property type="component" value="Unassembled WGS sequence"/>
</dbReference>
<dbReference type="PANTHER" id="PTHR36681:SF3">
    <property type="entry name" value="NUCLEAR GTPASE, GERMINAL CENTER-ASSOCIATED, TANDEM DUPLICATE 3"/>
    <property type="match status" value="1"/>
</dbReference>
<dbReference type="Pfam" id="PF24564">
    <property type="entry name" value="DUF7605"/>
    <property type="match status" value="1"/>
</dbReference>
<dbReference type="SUPFAM" id="SSF52540">
    <property type="entry name" value="P-loop containing nucleoside triphosphate hydrolases"/>
    <property type="match status" value="2"/>
</dbReference>
<dbReference type="Gene3D" id="3.40.50.300">
    <property type="entry name" value="P-loop containing nucleotide triphosphate hydrolases"/>
    <property type="match status" value="2"/>
</dbReference>
<feature type="domain" description="Dynamin N-terminal" evidence="2">
    <location>
        <begin position="97"/>
        <end position="334"/>
    </location>
</feature>
<sequence length="956" mass="106220">MVKKEPIEHSLDSRMLDDLDMYPRRSLLGHQYTIYQTSRQIEFEAERAMSECLRMADAIGQCIDELNHEVSKTTLRTGDWQRSLQQVYNIARQKTLIAVCGATGSGKSSLINAILDLPLVPTDGSQACTSVITEIAWHEDTSFLAEIVFLSEEEWLDELKPLLLDLQDTEDPKDAHEDLLPLWHKLRAVYPSLAGCDDVKKVAASIKEYVSSDAVTYSVLGTTRTVREDDKARFTEELQQFVAAARQTYDEEAGDPVDNVTQNCELWPLIKVIKIHCNSPALSSGSVLVDLPGTADTNSARANIATKYLTQCSHIWIVTSIVRAPSDKNAKDLTDDAFRAQLCMDGAYDDSRITLIASKTDQVSPSEVLRGRTMGSEDAELQDLVNLEIELGARMRALEIKGSRKPGGLAPRTQPARHTADNAGSSQKRRKSISCGDSASKKTRVDTMTIQHSSNSHVSDASTSGPRSGQVDEQPASAGPSPEIDARDYQAEIDSEEIRTQLKILEMDQNTLFRRKRVLCSRIRSKESTRILQHSFIQHLKELDNAVAEANDPDNYDPSEPLRDYRRINPPVFTCSALDYMRIYSHIVGDGEPYCFSEPDDTGIPQIQQWCYNLGHVRRRNACPGLLTRLSILVESIRSYSEDVDLSDVAKANSEDMRKLWQTGLAENTGIAFRLKAELYALAEAQRQKLQARFSVVMKPKCRAAAPKAAQRAEEISDSFAANMFWSTYRGTLRRYGSWYQDLNINLATPFLLEIAPSWSRTFRHSSIDIRNGVVTIVEKILTEVKASATPLLKALTEAQAKQSRKEVECLLDGIEDTVQAVIDAEQKDASRRLASHISEVLAPGYAEAAPQAGKGSAARRKAIFRKWLVKLKYSAFYGGAAALLASLDDVADAVGDTLEEEFDALSEKVEATMSLLWDRPGNGALELKACARATATMAEIREQILLWQLAAESTN</sequence>
<evidence type="ECO:0000259" key="3">
    <source>
        <dbReference type="Pfam" id="PF24564"/>
    </source>
</evidence>
<dbReference type="Pfam" id="PF00350">
    <property type="entry name" value="Dynamin_N"/>
    <property type="match status" value="1"/>
</dbReference>
<evidence type="ECO:0000259" key="2">
    <source>
        <dbReference type="Pfam" id="PF00350"/>
    </source>
</evidence>
<keyword evidence="5" id="KW-1185">Reference proteome</keyword>
<dbReference type="GeneID" id="71998142"/>